<dbReference type="Proteomes" id="UP000320231">
    <property type="component" value="Plasmid pBAA-803-A"/>
</dbReference>
<dbReference type="KEGG" id="hsr:HSBAA_PA_0070"/>
<gene>
    <name evidence="1" type="ORF">HSBAA_PA_0070</name>
</gene>
<name>A0A455UR63_9GAMM</name>
<reference evidence="1 2" key="1">
    <citation type="journal article" date="2019" name="Microbiol. Resour. Announc.">
        <title>Complete Genome Sequence of Halomonas sulfidaeris Strain Esulfide1 Isolated from a Metal Sulfide Rock at a Depth of 2,200 Meters, Obtained Using Nanopore Sequencing.</title>
        <authorList>
            <person name="Saito M."/>
            <person name="Nishigata A."/>
            <person name="Galipon J."/>
            <person name="Arakawa K."/>
        </authorList>
    </citation>
    <scope>NUCLEOTIDE SEQUENCE [LARGE SCALE GENOMIC DNA]</scope>
    <source>
        <strain evidence="1 2">ATCC BAA-803</strain>
        <plasmid evidence="2">pbaa-803-a dna</plasmid>
    </source>
</reference>
<proteinExistence type="predicted"/>
<dbReference type="Gene3D" id="3.40.50.300">
    <property type="entry name" value="P-loop containing nucleotide triphosphate hydrolases"/>
    <property type="match status" value="2"/>
</dbReference>
<geneLocation type="plasmid" evidence="2">
    <name>pbaa-803-a dna</name>
</geneLocation>
<accession>A0A455UR63</accession>
<evidence type="ECO:0000313" key="1">
    <source>
        <dbReference type="EMBL" id="BBI65404.1"/>
    </source>
</evidence>
<protein>
    <submittedName>
        <fullName evidence="1">Uncharacterized protein</fullName>
    </submittedName>
</protein>
<dbReference type="EMBL" id="AP019515">
    <property type="protein sequence ID" value="BBI65404.1"/>
    <property type="molecule type" value="Genomic_DNA"/>
</dbReference>
<evidence type="ECO:0000313" key="2">
    <source>
        <dbReference type="Proteomes" id="UP000320231"/>
    </source>
</evidence>
<dbReference type="AlphaFoldDB" id="A0A455UR63"/>
<organism evidence="1 2">
    <name type="scientific">Vreelandella sulfidaeris</name>
    <dbReference type="NCBI Taxonomy" id="115553"/>
    <lineage>
        <taxon>Bacteria</taxon>
        <taxon>Pseudomonadati</taxon>
        <taxon>Pseudomonadota</taxon>
        <taxon>Gammaproteobacteria</taxon>
        <taxon>Oceanospirillales</taxon>
        <taxon>Halomonadaceae</taxon>
        <taxon>Vreelandella</taxon>
    </lineage>
</organism>
<dbReference type="InterPro" id="IPR027417">
    <property type="entry name" value="P-loop_NTPase"/>
</dbReference>
<keyword evidence="1" id="KW-0614">Plasmid</keyword>
<sequence length="92" mass="10039">MGWNILRDVIASGAIPVARLQQIRRQGPGSQITVQAHAVNQGNTPQSVPDSDFEIVEVPEGGDPELMCRVALRVATEDMLARGFDPLLRCRC</sequence>